<dbReference type="SUPFAM" id="SSF54427">
    <property type="entry name" value="NTF2-like"/>
    <property type="match status" value="1"/>
</dbReference>
<evidence type="ECO:0008006" key="3">
    <source>
        <dbReference type="Google" id="ProtNLM"/>
    </source>
</evidence>
<keyword evidence="2" id="KW-1185">Reference proteome</keyword>
<dbReference type="OrthoDB" id="3824180at2"/>
<accession>A0A084JC21</accession>
<name>A0A084JC21_9FIRM</name>
<reference evidence="1 2" key="1">
    <citation type="submission" date="2014-07" db="EMBL/GenBank/DDBJ databases">
        <title>Draft genome of Clostridium celerecrescens 152B isolated from sediments associated with methane hydrate from Krishna Godavari basin.</title>
        <authorList>
            <person name="Honkalas V.S."/>
            <person name="Dabir A.P."/>
            <person name="Arora P."/>
            <person name="Dhakephalkar P.K."/>
        </authorList>
    </citation>
    <scope>NUCLEOTIDE SEQUENCE [LARGE SCALE GENOMIC DNA]</scope>
    <source>
        <strain evidence="1 2">152B</strain>
    </source>
</reference>
<evidence type="ECO:0000313" key="1">
    <source>
        <dbReference type="EMBL" id="KEZ86505.1"/>
    </source>
</evidence>
<dbReference type="RefSeq" id="WP_038284868.1">
    <property type="nucleotide sequence ID" value="NZ_JPME01000044.1"/>
</dbReference>
<dbReference type="EMBL" id="JPME01000044">
    <property type="protein sequence ID" value="KEZ86505.1"/>
    <property type="molecule type" value="Genomic_DNA"/>
</dbReference>
<dbReference type="Gene3D" id="3.10.450.50">
    <property type="match status" value="1"/>
</dbReference>
<protein>
    <recommendedName>
        <fullName evidence="3">SnoaL-like domain-containing protein</fullName>
    </recommendedName>
</protein>
<proteinExistence type="predicted"/>
<sequence length="124" mass="14758">MDINQFVIQYWDHIAAQNEKELKKYFHENACIRWHNTNEQFNVSEFLRVNCDYPGSWSGEVERIEHIGNTIITATHVWSEEKSFHVTSFLKMAEEKIKGLDEYWGDDDSAPQWRIEKNIGKPIR</sequence>
<organism evidence="1 2">
    <name type="scientific">Lacrimispora celerecrescens</name>
    <dbReference type="NCBI Taxonomy" id="29354"/>
    <lineage>
        <taxon>Bacteria</taxon>
        <taxon>Bacillati</taxon>
        <taxon>Bacillota</taxon>
        <taxon>Clostridia</taxon>
        <taxon>Lachnospirales</taxon>
        <taxon>Lachnospiraceae</taxon>
        <taxon>Lacrimispora</taxon>
    </lineage>
</organism>
<comment type="caution">
    <text evidence="1">The sequence shown here is derived from an EMBL/GenBank/DDBJ whole genome shotgun (WGS) entry which is preliminary data.</text>
</comment>
<evidence type="ECO:0000313" key="2">
    <source>
        <dbReference type="Proteomes" id="UP000028525"/>
    </source>
</evidence>
<gene>
    <name evidence="1" type="ORF">IO98_22890</name>
</gene>
<dbReference type="STRING" id="29354.IO98_22890"/>
<dbReference type="AlphaFoldDB" id="A0A084JC21"/>
<dbReference type="InterPro" id="IPR032710">
    <property type="entry name" value="NTF2-like_dom_sf"/>
</dbReference>
<dbReference type="Proteomes" id="UP000028525">
    <property type="component" value="Unassembled WGS sequence"/>
</dbReference>